<dbReference type="Proteomes" id="UP000297966">
    <property type="component" value="Unassembled WGS sequence"/>
</dbReference>
<dbReference type="Pfam" id="PF12697">
    <property type="entry name" value="Abhydrolase_6"/>
    <property type="match status" value="1"/>
</dbReference>
<dbReference type="Gene3D" id="3.40.50.1820">
    <property type="entry name" value="alpha/beta hydrolase"/>
    <property type="match status" value="1"/>
</dbReference>
<protein>
    <submittedName>
        <fullName evidence="2">Alpha/beta hydrolase</fullName>
    </submittedName>
</protein>
<comment type="caution">
    <text evidence="2">The sequence shown here is derived from an EMBL/GenBank/DDBJ whole genome shotgun (WGS) entry which is preliminary data.</text>
</comment>
<name>A0A4Y9M913_9BRAD</name>
<reference evidence="2 3" key="1">
    <citation type="submission" date="2019-03" db="EMBL/GenBank/DDBJ databases">
        <title>Bradyrhizobium diversity isolated from nodules of Chamaecrista fasciculata.</title>
        <authorList>
            <person name="Klepa M.S."/>
            <person name="Urquiaga M.O."/>
            <person name="Hungria M."/>
            <person name="Delamuta J.R."/>
        </authorList>
    </citation>
    <scope>NUCLEOTIDE SEQUENCE [LARGE SCALE GENOMIC DNA]</scope>
    <source>
        <strain evidence="2 3">CNPSo 3448</strain>
    </source>
</reference>
<dbReference type="InterPro" id="IPR050266">
    <property type="entry name" value="AB_hydrolase_sf"/>
</dbReference>
<dbReference type="PANTHER" id="PTHR43798">
    <property type="entry name" value="MONOACYLGLYCEROL LIPASE"/>
    <property type="match status" value="1"/>
</dbReference>
<dbReference type="GO" id="GO:0016787">
    <property type="term" value="F:hydrolase activity"/>
    <property type="evidence" value="ECO:0007669"/>
    <property type="project" value="UniProtKB-KW"/>
</dbReference>
<sequence>MAGGSPKSGQPDREGVVLGLSPSGFHQLAYTDWGPIADERPVVCVHGLTRQGRDFDHLAEQLVAAGRRVICPDLPGRGRSGWIDDPDHYALPQYCADMNALIARLGVSEVDWVGTSLGGLIGMIMAGFSGSIVRNLVINDIGPFVSSTGLQRIGQYIGKMPSLFASLEDAEMYFRTVLAPYGDLLDEHWRHLTTHSVRWDDSKQGYVLLCDPKIAKGFRLPWFQPLNLWAYWEAIKVPVLVLRGARSDLLSFDLAAEMRRRNRLANVFQVDDCGHVPPLMAREQIDVVTQFLQA</sequence>
<gene>
    <name evidence="2" type="ORF">E4K65_04185</name>
</gene>
<accession>A0A4Y9M913</accession>
<proteinExistence type="predicted"/>
<dbReference type="OrthoDB" id="9791366at2"/>
<dbReference type="AlphaFoldDB" id="A0A4Y9M913"/>
<evidence type="ECO:0000313" key="2">
    <source>
        <dbReference type="EMBL" id="TFV51485.1"/>
    </source>
</evidence>
<dbReference type="InterPro" id="IPR029058">
    <property type="entry name" value="AB_hydrolase_fold"/>
</dbReference>
<evidence type="ECO:0000313" key="3">
    <source>
        <dbReference type="Proteomes" id="UP000297966"/>
    </source>
</evidence>
<keyword evidence="3" id="KW-1185">Reference proteome</keyword>
<feature type="domain" description="AB hydrolase-1" evidence="1">
    <location>
        <begin position="42"/>
        <end position="282"/>
    </location>
</feature>
<organism evidence="2 3">
    <name type="scientific">Bradyrhizobium niftali</name>
    <dbReference type="NCBI Taxonomy" id="2560055"/>
    <lineage>
        <taxon>Bacteria</taxon>
        <taxon>Pseudomonadati</taxon>
        <taxon>Pseudomonadota</taxon>
        <taxon>Alphaproteobacteria</taxon>
        <taxon>Hyphomicrobiales</taxon>
        <taxon>Nitrobacteraceae</taxon>
        <taxon>Bradyrhizobium</taxon>
    </lineage>
</organism>
<evidence type="ECO:0000259" key="1">
    <source>
        <dbReference type="Pfam" id="PF12697"/>
    </source>
</evidence>
<dbReference type="GO" id="GO:0016020">
    <property type="term" value="C:membrane"/>
    <property type="evidence" value="ECO:0007669"/>
    <property type="project" value="TreeGrafter"/>
</dbReference>
<dbReference type="PANTHER" id="PTHR43798:SF33">
    <property type="entry name" value="HYDROLASE, PUTATIVE (AFU_ORTHOLOGUE AFUA_2G14860)-RELATED"/>
    <property type="match status" value="1"/>
</dbReference>
<dbReference type="InterPro" id="IPR000073">
    <property type="entry name" value="AB_hydrolase_1"/>
</dbReference>
<dbReference type="SUPFAM" id="SSF53474">
    <property type="entry name" value="alpha/beta-Hydrolases"/>
    <property type="match status" value="1"/>
</dbReference>
<keyword evidence="2" id="KW-0378">Hydrolase</keyword>
<dbReference type="EMBL" id="SPQT01000001">
    <property type="protein sequence ID" value="TFV51485.1"/>
    <property type="molecule type" value="Genomic_DNA"/>
</dbReference>
<dbReference type="PRINTS" id="PR00111">
    <property type="entry name" value="ABHYDROLASE"/>
</dbReference>